<dbReference type="STRING" id="398767.Glov_0270"/>
<dbReference type="AlphaFoldDB" id="B3EB15"/>
<dbReference type="HOGENOM" id="CLU_2770028_0_0_7"/>
<accession>B3EB15</accession>
<dbReference type="RefSeq" id="WP_012468356.1">
    <property type="nucleotide sequence ID" value="NC_010814.1"/>
</dbReference>
<dbReference type="OrthoDB" id="9804145at2"/>
<dbReference type="EMBL" id="CP001089">
    <property type="protein sequence ID" value="ACD93999.1"/>
    <property type="molecule type" value="Genomic_DNA"/>
</dbReference>
<name>B3EB15_TRIL1</name>
<sequence length="70" mass="7987">MRGKDLSSLEWQPVNDPNGMTAYEAFDAKGRSYYLVRNKHKPEMMFVISDGFTVPPGWYTDKGGSIRRVS</sequence>
<evidence type="ECO:0000313" key="1">
    <source>
        <dbReference type="EMBL" id="ACD93999.1"/>
    </source>
</evidence>
<dbReference type="KEGG" id="glo:Glov_0270"/>
<proteinExistence type="predicted"/>
<organism evidence="1 2">
    <name type="scientific">Trichlorobacter lovleyi (strain ATCC BAA-1151 / DSM 17278 / SZ)</name>
    <name type="common">Geobacter lovleyi</name>
    <dbReference type="NCBI Taxonomy" id="398767"/>
    <lineage>
        <taxon>Bacteria</taxon>
        <taxon>Pseudomonadati</taxon>
        <taxon>Thermodesulfobacteriota</taxon>
        <taxon>Desulfuromonadia</taxon>
        <taxon>Geobacterales</taxon>
        <taxon>Geobacteraceae</taxon>
        <taxon>Trichlorobacter</taxon>
    </lineage>
</organism>
<protein>
    <submittedName>
        <fullName evidence="1">Uncharacterized protein</fullName>
    </submittedName>
</protein>
<keyword evidence="2" id="KW-1185">Reference proteome</keyword>
<dbReference type="Proteomes" id="UP000002420">
    <property type="component" value="Chromosome"/>
</dbReference>
<evidence type="ECO:0000313" key="2">
    <source>
        <dbReference type="Proteomes" id="UP000002420"/>
    </source>
</evidence>
<gene>
    <name evidence="1" type="ordered locus">Glov_0270</name>
</gene>
<reference evidence="1 2" key="1">
    <citation type="submission" date="2008-05" db="EMBL/GenBank/DDBJ databases">
        <title>Complete sequence of chromosome of Geobacter lovleyi SZ.</title>
        <authorList>
            <consortium name="US DOE Joint Genome Institute"/>
            <person name="Lucas S."/>
            <person name="Copeland A."/>
            <person name="Lapidus A."/>
            <person name="Glavina del Rio T."/>
            <person name="Dalin E."/>
            <person name="Tice H."/>
            <person name="Bruce D."/>
            <person name="Goodwin L."/>
            <person name="Pitluck S."/>
            <person name="Chertkov O."/>
            <person name="Meincke L."/>
            <person name="Brettin T."/>
            <person name="Detter J.C."/>
            <person name="Han C."/>
            <person name="Tapia R."/>
            <person name="Kuske C.R."/>
            <person name="Schmutz J."/>
            <person name="Larimer F."/>
            <person name="Land M."/>
            <person name="Hauser L."/>
            <person name="Kyrpides N."/>
            <person name="Mikhailova N."/>
            <person name="Sung Y."/>
            <person name="Fletcher K.E."/>
            <person name="Ritalahti K.M."/>
            <person name="Loeffler F.E."/>
            <person name="Richardson P."/>
        </authorList>
    </citation>
    <scope>NUCLEOTIDE SEQUENCE [LARGE SCALE GENOMIC DNA]</scope>
    <source>
        <strain evidence="2">ATCC BAA-1151 / DSM 17278 / SZ</strain>
    </source>
</reference>